<sequence>MATAVLNCELMRELVHVVDKTMAKKNLEPSSTLYQLALSGTMAYHSVLNYASKSMFINTKDYDLSFDWYSNNTHIRPILSLFYLKYVGTVNFWRYDHNVRLTTERLANFMRDMPALHTLNIKNEVVRSRELLTMLANDSRIRVLEILAYSFCAFRKDQLIKFANLDELHLNGNLSCVNIKQFEKETFPVLRKIIVKDTFLSKCGVHRLLSFIEQQAATVETIHVFENKKPSRLPLAKHLSHIGDLVDALGTIAFKKRVEIVFEANRKKSEVESWVGNGFQHCGDYYVQHHRFGQGHLWYYVKK</sequence>
<accession>A0A7E4VF18</accession>
<proteinExistence type="predicted"/>
<protein>
    <submittedName>
        <fullName evidence="2">F-box domain-containing protein</fullName>
    </submittedName>
</protein>
<dbReference type="Proteomes" id="UP000492821">
    <property type="component" value="Unassembled WGS sequence"/>
</dbReference>
<reference evidence="1" key="1">
    <citation type="journal article" date="2013" name="Genetics">
        <title>The draft genome and transcriptome of Panagrellus redivivus are shaped by the harsh demands of a free-living lifestyle.</title>
        <authorList>
            <person name="Srinivasan J."/>
            <person name="Dillman A.R."/>
            <person name="Macchietto M.G."/>
            <person name="Heikkinen L."/>
            <person name="Lakso M."/>
            <person name="Fracchia K.M."/>
            <person name="Antoshechkin I."/>
            <person name="Mortazavi A."/>
            <person name="Wong G."/>
            <person name="Sternberg P.W."/>
        </authorList>
    </citation>
    <scope>NUCLEOTIDE SEQUENCE [LARGE SCALE GENOMIC DNA]</scope>
    <source>
        <strain evidence="1">MT8872</strain>
    </source>
</reference>
<reference evidence="2" key="2">
    <citation type="submission" date="2020-10" db="UniProtKB">
        <authorList>
            <consortium name="WormBaseParasite"/>
        </authorList>
    </citation>
    <scope>IDENTIFICATION</scope>
</reference>
<evidence type="ECO:0000313" key="2">
    <source>
        <dbReference type="WBParaSite" id="Pan_g20295.t1"/>
    </source>
</evidence>
<organism evidence="1 2">
    <name type="scientific">Panagrellus redivivus</name>
    <name type="common">Microworm</name>
    <dbReference type="NCBI Taxonomy" id="6233"/>
    <lineage>
        <taxon>Eukaryota</taxon>
        <taxon>Metazoa</taxon>
        <taxon>Ecdysozoa</taxon>
        <taxon>Nematoda</taxon>
        <taxon>Chromadorea</taxon>
        <taxon>Rhabditida</taxon>
        <taxon>Tylenchina</taxon>
        <taxon>Panagrolaimomorpha</taxon>
        <taxon>Panagrolaimoidea</taxon>
        <taxon>Panagrolaimidae</taxon>
        <taxon>Panagrellus</taxon>
    </lineage>
</organism>
<dbReference type="WBParaSite" id="Pan_g20295.t1">
    <property type="protein sequence ID" value="Pan_g20295.t1"/>
    <property type="gene ID" value="Pan_g20295"/>
</dbReference>
<dbReference type="SUPFAM" id="SSF52047">
    <property type="entry name" value="RNI-like"/>
    <property type="match status" value="1"/>
</dbReference>
<keyword evidence="1" id="KW-1185">Reference proteome</keyword>
<evidence type="ECO:0000313" key="1">
    <source>
        <dbReference type="Proteomes" id="UP000492821"/>
    </source>
</evidence>
<name>A0A7E4VF18_PANRE</name>
<dbReference type="AlphaFoldDB" id="A0A7E4VF18"/>